<organism evidence="3 4">
    <name type="scientific">Choanephora cucurbitarum</name>
    <dbReference type="NCBI Taxonomy" id="101091"/>
    <lineage>
        <taxon>Eukaryota</taxon>
        <taxon>Fungi</taxon>
        <taxon>Fungi incertae sedis</taxon>
        <taxon>Mucoromycota</taxon>
        <taxon>Mucoromycotina</taxon>
        <taxon>Mucoromycetes</taxon>
        <taxon>Mucorales</taxon>
        <taxon>Mucorineae</taxon>
        <taxon>Choanephoraceae</taxon>
        <taxon>Choanephoroideae</taxon>
        <taxon>Choanephora</taxon>
    </lineage>
</organism>
<evidence type="ECO:0000313" key="3">
    <source>
        <dbReference type="EMBL" id="OBZ89823.1"/>
    </source>
</evidence>
<keyword evidence="2" id="KW-0472">Membrane</keyword>
<keyword evidence="4" id="KW-1185">Reference proteome</keyword>
<dbReference type="InParanoid" id="A0A1C7NL05"/>
<protein>
    <submittedName>
        <fullName evidence="3">Uncharacterized protein</fullName>
    </submittedName>
</protein>
<dbReference type="Proteomes" id="UP000093000">
    <property type="component" value="Unassembled WGS sequence"/>
</dbReference>
<accession>A0A1C7NL05</accession>
<dbReference type="EMBL" id="LUGH01000076">
    <property type="protein sequence ID" value="OBZ89823.1"/>
    <property type="molecule type" value="Genomic_DNA"/>
</dbReference>
<comment type="caution">
    <text evidence="3">The sequence shown here is derived from an EMBL/GenBank/DDBJ whole genome shotgun (WGS) entry which is preliminary data.</text>
</comment>
<sequence length="184" mass="20769">MSLFSQPSVCVDIKHQPMDRLNAEQRERERLLFNEQENYAREVSKELKFIRTAISLDLPKKTVSPSPRTSGNQPTTRPAKPTTTPLNKPPSKPSTQTPVLPPRPSPLERNPALINRPVAANKEKEFNLPADSDLEILGRLGAYQMAQPNRHASLSSATARPNLLLWVYTLSLILALLCFKKRFY</sequence>
<evidence type="ECO:0000256" key="2">
    <source>
        <dbReference type="SAM" id="Phobius"/>
    </source>
</evidence>
<dbReference type="AlphaFoldDB" id="A0A1C7NL05"/>
<evidence type="ECO:0000256" key="1">
    <source>
        <dbReference type="SAM" id="MobiDB-lite"/>
    </source>
</evidence>
<gene>
    <name evidence="3" type="ORF">A0J61_02127</name>
</gene>
<keyword evidence="2" id="KW-1133">Transmembrane helix</keyword>
<feature type="transmembrane region" description="Helical" evidence="2">
    <location>
        <begin position="163"/>
        <end position="179"/>
    </location>
</feature>
<reference evidence="3 4" key="1">
    <citation type="submission" date="2016-03" db="EMBL/GenBank/DDBJ databases">
        <title>Choanephora cucurbitarum.</title>
        <authorList>
            <person name="Min B."/>
            <person name="Park H."/>
            <person name="Park J.-H."/>
            <person name="Shin H.-D."/>
            <person name="Choi I.-G."/>
        </authorList>
    </citation>
    <scope>NUCLEOTIDE SEQUENCE [LARGE SCALE GENOMIC DNA]</scope>
    <source>
        <strain evidence="3 4">KUS-F28377</strain>
    </source>
</reference>
<keyword evidence="2" id="KW-0812">Transmembrane</keyword>
<evidence type="ECO:0000313" key="4">
    <source>
        <dbReference type="Proteomes" id="UP000093000"/>
    </source>
</evidence>
<feature type="region of interest" description="Disordered" evidence="1">
    <location>
        <begin position="60"/>
        <end position="110"/>
    </location>
</feature>
<feature type="compositionally biased region" description="Polar residues" evidence="1">
    <location>
        <begin position="63"/>
        <end position="73"/>
    </location>
</feature>
<name>A0A1C7NL05_9FUNG</name>
<feature type="compositionally biased region" description="Low complexity" evidence="1">
    <location>
        <begin position="74"/>
        <end position="85"/>
    </location>
</feature>
<proteinExistence type="predicted"/>